<feature type="domain" description="RecX second three-helical" evidence="7">
    <location>
        <begin position="107"/>
        <end position="148"/>
    </location>
</feature>
<dbReference type="HAMAP" id="MF_01114">
    <property type="entry name" value="RecX"/>
    <property type="match status" value="1"/>
</dbReference>
<evidence type="ECO:0000259" key="9">
    <source>
        <dbReference type="Pfam" id="PF21982"/>
    </source>
</evidence>
<dbReference type="PANTHER" id="PTHR33602">
    <property type="entry name" value="REGULATORY PROTEIN RECX FAMILY PROTEIN"/>
    <property type="match status" value="1"/>
</dbReference>
<dbReference type="InterPro" id="IPR036388">
    <property type="entry name" value="WH-like_DNA-bd_sf"/>
</dbReference>
<comment type="similarity">
    <text evidence="3 6">Belongs to the RecX family.</text>
</comment>
<proteinExistence type="inferred from homology"/>
<evidence type="ECO:0000259" key="7">
    <source>
        <dbReference type="Pfam" id="PF02631"/>
    </source>
</evidence>
<dbReference type="NCBIfam" id="NF010733">
    <property type="entry name" value="PRK14135.1"/>
    <property type="match status" value="1"/>
</dbReference>
<dbReference type="GO" id="GO:0006282">
    <property type="term" value="P:regulation of DNA repair"/>
    <property type="evidence" value="ECO:0007669"/>
    <property type="project" value="UniProtKB-UniRule"/>
</dbReference>
<comment type="subcellular location">
    <subcellularLocation>
        <location evidence="2 6">Cytoplasm</location>
    </subcellularLocation>
</comment>
<dbReference type="RefSeq" id="WP_057718713.1">
    <property type="nucleotide sequence ID" value="NZ_CAJUTI010000002.1"/>
</dbReference>
<evidence type="ECO:0000256" key="5">
    <source>
        <dbReference type="ARBA" id="ARBA00022490"/>
    </source>
</evidence>
<evidence type="ECO:0000256" key="2">
    <source>
        <dbReference type="ARBA" id="ARBA00004496"/>
    </source>
</evidence>
<dbReference type="Pfam" id="PF02631">
    <property type="entry name" value="RecX_HTH2"/>
    <property type="match status" value="1"/>
</dbReference>
<evidence type="ECO:0000256" key="4">
    <source>
        <dbReference type="ARBA" id="ARBA00018111"/>
    </source>
</evidence>
<gene>
    <name evidence="6" type="primary">recX</name>
    <name evidence="10" type="ORF">CBF53_03245</name>
    <name evidence="11" type="ORF">CBF70_04795</name>
</gene>
<comment type="function">
    <text evidence="1 6">Modulates RecA activity.</text>
</comment>
<dbReference type="Proteomes" id="UP000216316">
    <property type="component" value="Unassembled WGS sequence"/>
</dbReference>
<dbReference type="InterPro" id="IPR053925">
    <property type="entry name" value="RecX_HTH_3rd"/>
</dbReference>
<evidence type="ECO:0000313" key="12">
    <source>
        <dbReference type="Proteomes" id="UP000215828"/>
    </source>
</evidence>
<comment type="caution">
    <text evidence="11">The sequence shown here is derived from an EMBL/GenBank/DDBJ whole genome shotgun (WGS) entry which is preliminary data.</text>
</comment>
<dbReference type="PANTHER" id="PTHR33602:SF1">
    <property type="entry name" value="REGULATORY PROTEIN RECX FAMILY PROTEIN"/>
    <property type="match status" value="1"/>
</dbReference>
<dbReference type="InterPro" id="IPR053926">
    <property type="entry name" value="RecX_HTH_1st"/>
</dbReference>
<dbReference type="InterPro" id="IPR053924">
    <property type="entry name" value="RecX_HTH_2nd"/>
</dbReference>
<organism evidence="11 12">
    <name type="scientific">Lactobacillus taiwanensis</name>
    <dbReference type="NCBI Taxonomy" id="508451"/>
    <lineage>
        <taxon>Bacteria</taxon>
        <taxon>Bacillati</taxon>
        <taxon>Bacillota</taxon>
        <taxon>Bacilli</taxon>
        <taxon>Lactobacillales</taxon>
        <taxon>Lactobacillaceae</taxon>
        <taxon>Lactobacillus</taxon>
    </lineage>
</organism>
<sequence>MPLITKISTQKRKGRYNIFIDNEYAFSVNERTLVERRLLKGTELSLEDIEEIKKAEADSQALQLAMTFLSYQPRSVYEVLEYLNKHEISQEASQTAVEDLMDLNYINDEDFARLFIKNNLRVGKDGPRGITRKLKQKGVAANTIQDALYEIEEEEWIDAGIRLIHSLIHQVGKLSYKEIKKKALTKLQNHGFDQDLGELIIDHLDIETNEDEQLEALEKQGTKAWKKYRKDDGFKRKQKVRHFLFQHGFSSGEIDSFLNGEVVDLEEIDEY</sequence>
<dbReference type="GO" id="GO:0005737">
    <property type="term" value="C:cytoplasm"/>
    <property type="evidence" value="ECO:0007669"/>
    <property type="project" value="UniProtKB-SubCell"/>
</dbReference>
<dbReference type="Pfam" id="PF21982">
    <property type="entry name" value="RecX_HTH1"/>
    <property type="match status" value="1"/>
</dbReference>
<reference evidence="11 12" key="1">
    <citation type="submission" date="2017-04" db="EMBL/GenBank/DDBJ databases">
        <authorList>
            <person name="Afonso C.L."/>
            <person name="Miller P.J."/>
            <person name="Scott M.A."/>
            <person name="Spackman E."/>
            <person name="Goraichik I."/>
            <person name="Dimitrov K.M."/>
            <person name="Suarez D.L."/>
            <person name="Swayne D.E."/>
        </authorList>
    </citation>
    <scope>NUCLEOTIDE SEQUENCE [LARGE SCALE GENOMIC DNA]</scope>
    <source>
        <strain evidence="11 12">609q</strain>
    </source>
</reference>
<evidence type="ECO:0000256" key="6">
    <source>
        <dbReference type="HAMAP-Rule" id="MF_01114"/>
    </source>
</evidence>
<evidence type="ECO:0000313" key="10">
    <source>
        <dbReference type="EMBL" id="OYR88303.1"/>
    </source>
</evidence>
<feature type="domain" description="RecX third three-helical" evidence="8">
    <location>
        <begin position="211"/>
        <end position="258"/>
    </location>
</feature>
<protein>
    <recommendedName>
        <fullName evidence="4 6">Regulatory protein RecX</fullName>
    </recommendedName>
</protein>
<evidence type="ECO:0000256" key="1">
    <source>
        <dbReference type="ARBA" id="ARBA00003529"/>
    </source>
</evidence>
<reference evidence="12 13" key="3">
    <citation type="submission" date="2017-09" db="EMBL/GenBank/DDBJ databases">
        <title>Tripartite evolution among Lactobacillus johnsonii, Lactobacillus taiwanensis, Lactobacillus reuteri and their rodent host.</title>
        <authorList>
            <person name="Wang T."/>
            <person name="Knowles S."/>
            <person name="Cheng C."/>
        </authorList>
    </citation>
    <scope>NUCLEOTIDE SEQUENCE [LARGE SCALE GENOMIC DNA]</scope>
    <source>
        <strain evidence="11 12">609q</strain>
        <strain evidence="10 13">609u</strain>
    </source>
</reference>
<evidence type="ECO:0000313" key="11">
    <source>
        <dbReference type="EMBL" id="OYR92341.1"/>
    </source>
</evidence>
<evidence type="ECO:0000313" key="13">
    <source>
        <dbReference type="Proteomes" id="UP000216316"/>
    </source>
</evidence>
<dbReference type="EMBL" id="NGNX01000011">
    <property type="protein sequence ID" value="OYR92341.1"/>
    <property type="molecule type" value="Genomic_DNA"/>
</dbReference>
<feature type="domain" description="RecX first three-helical" evidence="9">
    <location>
        <begin position="61"/>
        <end position="100"/>
    </location>
</feature>
<evidence type="ECO:0000256" key="3">
    <source>
        <dbReference type="ARBA" id="ARBA00009695"/>
    </source>
</evidence>
<reference evidence="10" key="2">
    <citation type="submission" date="2017-05" db="EMBL/GenBank/DDBJ databases">
        <authorList>
            <person name="Lin X.B."/>
            <person name="Stothard P."/>
            <person name="Tasseva G."/>
            <person name="Walter J."/>
        </authorList>
    </citation>
    <scope>NUCLEOTIDE SEQUENCE</scope>
    <source>
        <strain evidence="10">609u</strain>
    </source>
</reference>
<dbReference type="Gene3D" id="1.10.10.10">
    <property type="entry name" value="Winged helix-like DNA-binding domain superfamily/Winged helix DNA-binding domain"/>
    <property type="match status" value="4"/>
</dbReference>
<dbReference type="AlphaFoldDB" id="A0A256LFY3"/>
<dbReference type="Proteomes" id="UP000215828">
    <property type="component" value="Unassembled WGS sequence"/>
</dbReference>
<keyword evidence="5 6" id="KW-0963">Cytoplasm</keyword>
<keyword evidence="13" id="KW-1185">Reference proteome</keyword>
<dbReference type="InterPro" id="IPR003783">
    <property type="entry name" value="Regulatory_RecX"/>
</dbReference>
<accession>A0A256LFY3</accession>
<dbReference type="Pfam" id="PF21981">
    <property type="entry name" value="RecX_HTH3"/>
    <property type="match status" value="1"/>
</dbReference>
<evidence type="ECO:0000259" key="8">
    <source>
        <dbReference type="Pfam" id="PF21981"/>
    </source>
</evidence>
<dbReference type="EMBL" id="NGNV01000011">
    <property type="protein sequence ID" value="OYR88303.1"/>
    <property type="molecule type" value="Genomic_DNA"/>
</dbReference>
<name>A0A256LFY3_9LACO</name>